<name>A0A6H0Y0Y2_9PEZI</name>
<dbReference type="PANTHER" id="PTHR23065:SF17">
    <property type="entry name" value="RHO-GTPASE-ACTIVATING PROTEIN RGD2"/>
    <property type="match status" value="1"/>
</dbReference>
<dbReference type="CDD" id="cd04436">
    <property type="entry name" value="DEP_fRgd2"/>
    <property type="match status" value="1"/>
</dbReference>
<proteinExistence type="predicted"/>
<dbReference type="SUPFAM" id="SSF103657">
    <property type="entry name" value="BAR/IMD domain-like"/>
    <property type="match status" value="1"/>
</dbReference>
<dbReference type="PROSITE" id="PS50238">
    <property type="entry name" value="RHOGAP"/>
    <property type="match status" value="1"/>
</dbReference>
<reference evidence="6 7" key="1">
    <citation type="journal article" date="2016" name="Sci. Rep.">
        <title>Peltaster fructicola genome reveals evolution from an invasive phytopathogen to an ectophytic parasite.</title>
        <authorList>
            <person name="Xu C."/>
            <person name="Chen H."/>
            <person name="Gleason M.L."/>
            <person name="Xu J.R."/>
            <person name="Liu H."/>
            <person name="Zhang R."/>
            <person name="Sun G."/>
        </authorList>
    </citation>
    <scope>NUCLEOTIDE SEQUENCE [LARGE SCALE GENOMIC DNA]</scope>
    <source>
        <strain evidence="6 7">LNHT1506</strain>
    </source>
</reference>
<feature type="domain" description="Rho-GAP" evidence="4">
    <location>
        <begin position="470"/>
        <end position="668"/>
    </location>
</feature>
<evidence type="ECO:0008006" key="8">
    <source>
        <dbReference type="Google" id="ProtNLM"/>
    </source>
</evidence>
<dbReference type="GO" id="GO:0007264">
    <property type="term" value="P:small GTPase-mediated signal transduction"/>
    <property type="evidence" value="ECO:0007669"/>
    <property type="project" value="TreeGrafter"/>
</dbReference>
<dbReference type="GO" id="GO:0007010">
    <property type="term" value="P:cytoskeleton organization"/>
    <property type="evidence" value="ECO:0007669"/>
    <property type="project" value="TreeGrafter"/>
</dbReference>
<dbReference type="EMBL" id="CP051142">
    <property type="protein sequence ID" value="QIX00667.1"/>
    <property type="molecule type" value="Genomic_DNA"/>
</dbReference>
<dbReference type="Gene3D" id="1.10.555.10">
    <property type="entry name" value="Rho GTPase activation protein"/>
    <property type="match status" value="1"/>
</dbReference>
<dbReference type="InterPro" id="IPR027267">
    <property type="entry name" value="AH/BAR_dom_sf"/>
</dbReference>
<evidence type="ECO:0000259" key="3">
    <source>
        <dbReference type="PROSITE" id="PS50186"/>
    </source>
</evidence>
<feature type="region of interest" description="Disordered" evidence="2">
    <location>
        <begin position="168"/>
        <end position="197"/>
    </location>
</feature>
<dbReference type="PROSITE" id="PS51741">
    <property type="entry name" value="F_BAR"/>
    <property type="match status" value="1"/>
</dbReference>
<dbReference type="Proteomes" id="UP000503462">
    <property type="component" value="Chromosome 4"/>
</dbReference>
<dbReference type="OrthoDB" id="2155291at2759"/>
<keyword evidence="7" id="KW-1185">Reference proteome</keyword>
<dbReference type="FunFam" id="1.10.555.10:FF:000044">
    <property type="entry name" value="Rho-gtpase-activating protein 8"/>
    <property type="match status" value="1"/>
</dbReference>
<dbReference type="GO" id="GO:0000935">
    <property type="term" value="C:division septum"/>
    <property type="evidence" value="ECO:0007669"/>
    <property type="project" value="TreeGrafter"/>
</dbReference>
<dbReference type="InterPro" id="IPR031160">
    <property type="entry name" value="F_BAR_dom"/>
</dbReference>
<dbReference type="PROSITE" id="PS50186">
    <property type="entry name" value="DEP"/>
    <property type="match status" value="1"/>
</dbReference>
<dbReference type="PANTHER" id="PTHR23065">
    <property type="entry name" value="PROLINE-SERINE-THREONINE PHOSPHATASE INTERACTING PROTEIN 1"/>
    <property type="match status" value="1"/>
</dbReference>
<dbReference type="SMART" id="SM00324">
    <property type="entry name" value="RhoGAP"/>
    <property type="match status" value="1"/>
</dbReference>
<dbReference type="Pfam" id="PF00620">
    <property type="entry name" value="RhoGAP"/>
    <property type="match status" value="1"/>
</dbReference>
<gene>
    <name evidence="6" type="ORF">AMS68_006184</name>
</gene>
<evidence type="ECO:0000313" key="6">
    <source>
        <dbReference type="EMBL" id="QIX00667.1"/>
    </source>
</evidence>
<feature type="compositionally biased region" description="Basic and acidic residues" evidence="2">
    <location>
        <begin position="692"/>
        <end position="707"/>
    </location>
</feature>
<dbReference type="InterPro" id="IPR000591">
    <property type="entry name" value="DEP_dom"/>
</dbReference>
<evidence type="ECO:0000259" key="5">
    <source>
        <dbReference type="PROSITE" id="PS51741"/>
    </source>
</evidence>
<feature type="compositionally biased region" description="Basic and acidic residues" evidence="2">
    <location>
        <begin position="966"/>
        <end position="982"/>
    </location>
</feature>
<feature type="region of interest" description="Disordered" evidence="2">
    <location>
        <begin position="676"/>
        <end position="825"/>
    </location>
</feature>
<dbReference type="GO" id="GO:0005886">
    <property type="term" value="C:plasma membrane"/>
    <property type="evidence" value="ECO:0007669"/>
    <property type="project" value="TreeGrafter"/>
</dbReference>
<dbReference type="InterPro" id="IPR000198">
    <property type="entry name" value="RhoGAP_dom"/>
</dbReference>
<dbReference type="GO" id="GO:0005096">
    <property type="term" value="F:GTPase activator activity"/>
    <property type="evidence" value="ECO:0007669"/>
    <property type="project" value="TreeGrafter"/>
</dbReference>
<evidence type="ECO:0000256" key="1">
    <source>
        <dbReference type="PROSITE-ProRule" id="PRU01077"/>
    </source>
</evidence>
<dbReference type="GO" id="GO:0005737">
    <property type="term" value="C:cytoplasm"/>
    <property type="evidence" value="ECO:0007669"/>
    <property type="project" value="TreeGrafter"/>
</dbReference>
<feature type="domain" description="DEP" evidence="3">
    <location>
        <begin position="215"/>
        <end position="292"/>
    </location>
</feature>
<feature type="domain" description="F-BAR" evidence="5">
    <location>
        <begin position="1"/>
        <end position="436"/>
    </location>
</feature>
<dbReference type="SUPFAM" id="SSF46785">
    <property type="entry name" value="Winged helix' DNA-binding domain"/>
    <property type="match status" value="1"/>
</dbReference>
<evidence type="ECO:0000256" key="2">
    <source>
        <dbReference type="SAM" id="MobiDB-lite"/>
    </source>
</evidence>
<dbReference type="SMART" id="SM00055">
    <property type="entry name" value="FCH"/>
    <property type="match status" value="1"/>
</dbReference>
<feature type="compositionally biased region" description="Polar residues" evidence="2">
    <location>
        <begin position="934"/>
        <end position="944"/>
    </location>
</feature>
<dbReference type="InterPro" id="IPR036390">
    <property type="entry name" value="WH_DNA-bd_sf"/>
</dbReference>
<dbReference type="SUPFAM" id="SSF48350">
    <property type="entry name" value="GTPase activation domain, GAP"/>
    <property type="match status" value="1"/>
</dbReference>
<feature type="compositionally biased region" description="Polar residues" evidence="2">
    <location>
        <begin position="784"/>
        <end position="796"/>
    </location>
</feature>
<keyword evidence="1" id="KW-0175">Coiled coil</keyword>
<organism evidence="6 7">
    <name type="scientific">Peltaster fructicola</name>
    <dbReference type="NCBI Taxonomy" id="286661"/>
    <lineage>
        <taxon>Eukaryota</taxon>
        <taxon>Fungi</taxon>
        <taxon>Dikarya</taxon>
        <taxon>Ascomycota</taxon>
        <taxon>Pezizomycotina</taxon>
        <taxon>Dothideomycetes</taxon>
        <taxon>Dothideomycetes incertae sedis</taxon>
        <taxon>Peltaster</taxon>
    </lineage>
</organism>
<accession>A0A6H0Y0Y2</accession>
<dbReference type="Pfam" id="PF00611">
    <property type="entry name" value="FCH"/>
    <property type="match status" value="1"/>
</dbReference>
<dbReference type="Pfam" id="PF00610">
    <property type="entry name" value="DEP"/>
    <property type="match status" value="1"/>
</dbReference>
<protein>
    <recommendedName>
        <fullName evidence="8">Rho-GAP domain-containing protein</fullName>
    </recommendedName>
</protein>
<dbReference type="Gene3D" id="1.20.1270.60">
    <property type="entry name" value="Arfaptin homology (AH) domain/BAR domain"/>
    <property type="match status" value="2"/>
</dbReference>
<dbReference type="FunFam" id="1.20.1270.60:FF:000050">
    <property type="entry name" value="RhoGAP and Fes/CIP4 domain protein"/>
    <property type="match status" value="1"/>
</dbReference>
<dbReference type="InterPro" id="IPR001060">
    <property type="entry name" value="FCH_dom"/>
</dbReference>
<evidence type="ECO:0000259" key="4">
    <source>
        <dbReference type="PROSITE" id="PS50238"/>
    </source>
</evidence>
<dbReference type="AlphaFoldDB" id="A0A6H0Y0Y2"/>
<evidence type="ECO:0000313" key="7">
    <source>
        <dbReference type="Proteomes" id="UP000503462"/>
    </source>
</evidence>
<dbReference type="InterPro" id="IPR008936">
    <property type="entry name" value="Rho_GTPase_activation_prot"/>
</dbReference>
<dbReference type="CDD" id="cd04399">
    <property type="entry name" value="RhoGAP_fRGD2"/>
    <property type="match status" value="1"/>
</dbReference>
<sequence length="982" mass="108345">MSSFANSFWSGDYATGLGVLFGKLQQGVQENQQLLTIARLRAEADESYGQKLADIETATNRIDGGFQRDDGASVKKAYEGVRTGMVESAQHHRKIASNIRELVVNPFGRWCDQHASRVQHSYDDLQGRMKTHDRQAETVRQYRSSYFNKCRRVEDLDEEEKLAFQDPIASASGSPKATPKSVPAIKVEEEEEEEPVDIGDETFQPEQVKKILTHMLENIKLGEVKVPILGTYQNTSSGADITEYIQAHMDARNLAYAERIGQDLIAAGFLRLVGNMGSTFANSSRMNYQWRPKAFQITGIPEKRFKLNTRTSTLASVDSSSDSPLVGAVNEYLGGWNPLNNAHPNETPAEKLRREAREADERYKTAVRKLDGLRCTLEEAIQDHLKFMERCELDRLKAIKSVILDFSGAVSNVIPSLQSTIDNMMLFQETVQPLGDLRYLLENYKTGNFIPRVTTYENYYNAVDEQTFGVDIEARARSDRKRVPSIVTTILTFLDSHYPDIEGDEARRSVWLVEVPLAATHRLRAEINTGKQIPLDLLEKYEVPIVASVLKLYLLELPDSLVSSHVYEIVKTIYTTTAQTPNEAARIQVIQSTLGQLRLANIATLDAIVTHLTRLIELTSGDEAYVTSLSNSLASCILRPKQESSLSMTEKYNVRLIKDLFAHKDEIFGELKRQSSLTHTNSGATRGVRSVSTDESKRREHMEERQRAILAAQTGVGNRARQDSPGASRIVTDGTAHRRDRSRGAETRFPIATGGIVTGGRVRSPTSAGSRGSLDVPLSPPSKIVSSPTTMSPQKAETQDKHQSLDSTLQQPPPPPPAHAPSLKPAVDDNAAAKRLSIPPKMSASISGPQDFMEYYGNGSDSPVASTAPASEASSINRLSAAKHILNSGEGEPISPVTSVGSTEVGPAVPSKDGAPVKRDSLTRSGVRGPAQFTRRNTAGSLKRSSVIMVNDNESKEQNEDFVDAPEQKHGVQLEDKPMDFD</sequence>
<feature type="region of interest" description="Disordered" evidence="2">
    <location>
        <begin position="890"/>
        <end position="982"/>
    </location>
</feature>
<feature type="compositionally biased region" description="Acidic residues" evidence="2">
    <location>
        <begin position="188"/>
        <end position="197"/>
    </location>
</feature>